<keyword evidence="1 3" id="KW-0963">Cytoplasm</keyword>
<dbReference type="GO" id="GO:0070930">
    <property type="term" value="P:trans-translation-dependent protein tagging"/>
    <property type="evidence" value="ECO:0007669"/>
    <property type="project" value="TreeGrafter"/>
</dbReference>
<comment type="subcellular location">
    <subcellularLocation>
        <location evidence="3">Cytoplasm</location>
    </subcellularLocation>
    <text evidence="3">The tmRNA-SmpB complex associates with stalled 70S ribosomes.</text>
</comment>
<evidence type="ECO:0000256" key="1">
    <source>
        <dbReference type="ARBA" id="ARBA00022490"/>
    </source>
</evidence>
<keyword evidence="2 3" id="KW-0694">RNA-binding</keyword>
<evidence type="ECO:0000256" key="3">
    <source>
        <dbReference type="HAMAP-Rule" id="MF_00023"/>
    </source>
</evidence>
<comment type="caution">
    <text evidence="4">The sequence shown here is derived from an EMBL/GenBank/DDBJ whole genome shotgun (WGS) entry which is preliminary data.</text>
</comment>
<dbReference type="PANTHER" id="PTHR30308">
    <property type="entry name" value="TMRNA-BINDING COMPONENT OF TRANS-TRANSLATION TAGGING COMPLEX"/>
    <property type="match status" value="1"/>
</dbReference>
<sequence length="151" mass="16988">MSVNQIYTENRKAFFNYEILEKLEAGIELLGFEVKAVKNGQASLDSAYVAIRGGEAFLIGAQIAPYQPSNTPKEYEPARTRKLLLTKKEIAALLGFEQKKGLTIVPLSLYNKGGRVKVAVAVVRGKKKFDKRAVIKKRETDREIDRAMKER</sequence>
<dbReference type="Proteomes" id="UP000176429">
    <property type="component" value="Unassembled WGS sequence"/>
</dbReference>
<comment type="similarity">
    <text evidence="3">Belongs to the SmpB family.</text>
</comment>
<dbReference type="NCBIfam" id="TIGR00086">
    <property type="entry name" value="smpB"/>
    <property type="match status" value="1"/>
</dbReference>
<accession>A0A1G2NZ08</accession>
<dbReference type="GO" id="GO:0003723">
    <property type="term" value="F:RNA binding"/>
    <property type="evidence" value="ECO:0007669"/>
    <property type="project" value="UniProtKB-UniRule"/>
</dbReference>
<name>A0A1G2NZ08_9BACT</name>
<dbReference type="GO" id="GO:0070929">
    <property type="term" value="P:trans-translation"/>
    <property type="evidence" value="ECO:0007669"/>
    <property type="project" value="UniProtKB-UniRule"/>
</dbReference>
<dbReference type="InterPro" id="IPR000037">
    <property type="entry name" value="SsrA-bd_prot"/>
</dbReference>
<dbReference type="NCBIfam" id="NF003843">
    <property type="entry name" value="PRK05422.1"/>
    <property type="match status" value="1"/>
</dbReference>
<reference evidence="4 5" key="1">
    <citation type="journal article" date="2016" name="Nat. Commun.">
        <title>Thousands of microbial genomes shed light on interconnected biogeochemical processes in an aquifer system.</title>
        <authorList>
            <person name="Anantharaman K."/>
            <person name="Brown C.T."/>
            <person name="Hug L.A."/>
            <person name="Sharon I."/>
            <person name="Castelle C.J."/>
            <person name="Probst A.J."/>
            <person name="Thomas B.C."/>
            <person name="Singh A."/>
            <person name="Wilkins M.J."/>
            <person name="Karaoz U."/>
            <person name="Brodie E.L."/>
            <person name="Williams K.H."/>
            <person name="Hubbard S.S."/>
            <person name="Banfield J.F."/>
        </authorList>
    </citation>
    <scope>NUCLEOTIDE SEQUENCE [LARGE SCALE GENOMIC DNA]</scope>
</reference>
<proteinExistence type="inferred from homology"/>
<dbReference type="Gene3D" id="2.40.280.10">
    <property type="match status" value="1"/>
</dbReference>
<dbReference type="CDD" id="cd09294">
    <property type="entry name" value="SmpB"/>
    <property type="match status" value="1"/>
</dbReference>
<dbReference type="InterPro" id="IPR023620">
    <property type="entry name" value="SmpB"/>
</dbReference>
<organism evidence="4 5">
    <name type="scientific">Candidatus Taylorbacteria bacterium RIFCSPLOWO2_02_FULL_46_40</name>
    <dbReference type="NCBI Taxonomy" id="1802329"/>
    <lineage>
        <taxon>Bacteria</taxon>
        <taxon>Candidatus Tayloriibacteriota</taxon>
    </lineage>
</organism>
<dbReference type="PANTHER" id="PTHR30308:SF2">
    <property type="entry name" value="SSRA-BINDING PROTEIN"/>
    <property type="match status" value="1"/>
</dbReference>
<evidence type="ECO:0000256" key="2">
    <source>
        <dbReference type="ARBA" id="ARBA00022884"/>
    </source>
</evidence>
<evidence type="ECO:0000313" key="5">
    <source>
        <dbReference type="Proteomes" id="UP000176429"/>
    </source>
</evidence>
<comment type="function">
    <text evidence="3">Required for rescue of stalled ribosomes mediated by trans-translation. Binds to transfer-messenger RNA (tmRNA), required for stable association of tmRNA with ribosomes. tmRNA and SmpB together mimic tRNA shape, replacing the anticodon stem-loop with SmpB. tmRNA is encoded by the ssrA gene; the 2 termini fold to resemble tRNA(Ala) and it encodes a 'tag peptide', a short internal open reading frame. During trans-translation Ala-aminoacylated tmRNA acts like a tRNA, entering the A-site of stalled ribosomes, displacing the stalled mRNA. The ribosome then switches to translate the ORF on the tmRNA; the nascent peptide is terminated with the 'tag peptide' encoded by the tmRNA and targeted for degradation. The ribosome is freed to recommence translation, which seems to be the essential function of trans-translation.</text>
</comment>
<dbReference type="AlphaFoldDB" id="A0A1G2NZ08"/>
<dbReference type="GO" id="GO:0005829">
    <property type="term" value="C:cytosol"/>
    <property type="evidence" value="ECO:0007669"/>
    <property type="project" value="TreeGrafter"/>
</dbReference>
<dbReference type="PROSITE" id="PS01317">
    <property type="entry name" value="SSRP"/>
    <property type="match status" value="1"/>
</dbReference>
<gene>
    <name evidence="3" type="primary">smpB</name>
    <name evidence="4" type="ORF">A3H68_02825</name>
</gene>
<protein>
    <recommendedName>
        <fullName evidence="3">SsrA-binding protein</fullName>
    </recommendedName>
    <alternativeName>
        <fullName evidence="3">Small protein B</fullName>
    </alternativeName>
</protein>
<dbReference type="HAMAP" id="MF_00023">
    <property type="entry name" value="SmpB"/>
    <property type="match status" value="1"/>
</dbReference>
<evidence type="ECO:0000313" key="4">
    <source>
        <dbReference type="EMBL" id="OHA41345.1"/>
    </source>
</evidence>
<dbReference type="InterPro" id="IPR020081">
    <property type="entry name" value="SsrA-bd_prot_CS"/>
</dbReference>
<dbReference type="SUPFAM" id="SSF74982">
    <property type="entry name" value="Small protein B (SmpB)"/>
    <property type="match status" value="1"/>
</dbReference>
<dbReference type="Pfam" id="PF01668">
    <property type="entry name" value="SmpB"/>
    <property type="match status" value="1"/>
</dbReference>
<dbReference type="EMBL" id="MHSH01000029">
    <property type="protein sequence ID" value="OHA41345.1"/>
    <property type="molecule type" value="Genomic_DNA"/>
</dbReference>